<reference evidence="2 3" key="1">
    <citation type="submission" date="2023-06" db="EMBL/GenBank/DDBJ databases">
        <title>Aquibacillus rhizosphaerae LR5S19.</title>
        <authorList>
            <person name="Sun J.-Q."/>
        </authorList>
    </citation>
    <scope>NUCLEOTIDE SEQUENCE [LARGE SCALE GENOMIC DNA]</scope>
    <source>
        <strain evidence="2 3">LR5S19</strain>
    </source>
</reference>
<keyword evidence="1" id="KW-0472">Membrane</keyword>
<protein>
    <submittedName>
        <fullName evidence="2">Uncharacterized protein</fullName>
    </submittedName>
</protein>
<dbReference type="Proteomes" id="UP001235343">
    <property type="component" value="Unassembled WGS sequence"/>
</dbReference>
<keyword evidence="1" id="KW-1133">Transmembrane helix</keyword>
<dbReference type="EMBL" id="JASTZU010000041">
    <property type="protein sequence ID" value="MDL4841516.1"/>
    <property type="molecule type" value="Genomic_DNA"/>
</dbReference>
<gene>
    <name evidence="2" type="ORF">QQS35_13795</name>
</gene>
<feature type="transmembrane region" description="Helical" evidence="1">
    <location>
        <begin position="135"/>
        <end position="154"/>
    </location>
</feature>
<name>A0ABT7L6P6_9BACI</name>
<organism evidence="2 3">
    <name type="scientific">Aquibacillus rhizosphaerae</name>
    <dbReference type="NCBI Taxonomy" id="3051431"/>
    <lineage>
        <taxon>Bacteria</taxon>
        <taxon>Bacillati</taxon>
        <taxon>Bacillota</taxon>
        <taxon>Bacilli</taxon>
        <taxon>Bacillales</taxon>
        <taxon>Bacillaceae</taxon>
        <taxon>Aquibacillus</taxon>
    </lineage>
</organism>
<comment type="caution">
    <text evidence="2">The sequence shown here is derived from an EMBL/GenBank/DDBJ whole genome shotgun (WGS) entry which is preliminary data.</text>
</comment>
<evidence type="ECO:0000313" key="2">
    <source>
        <dbReference type="EMBL" id="MDL4841516.1"/>
    </source>
</evidence>
<evidence type="ECO:0000256" key="1">
    <source>
        <dbReference type="SAM" id="Phobius"/>
    </source>
</evidence>
<accession>A0ABT7L6P6</accession>
<dbReference type="RefSeq" id="WP_285932801.1">
    <property type="nucleotide sequence ID" value="NZ_JASTZU010000041.1"/>
</dbReference>
<feature type="transmembrane region" description="Helical" evidence="1">
    <location>
        <begin position="81"/>
        <end position="99"/>
    </location>
</feature>
<keyword evidence="1" id="KW-0812">Transmembrane</keyword>
<proteinExistence type="predicted"/>
<sequence>MSDDRTKIIIKEINYWKQYKMLPTEYCDFLLALYTEGESVSEKQEDVISIKEKLFHIFVYFSNFLILPLIFLIIYFTELKFILQMLLVFIFMTISLYYYRFFKKKAELNEVFSLVLLLLNSFLVSVHIMKVFFDSFWITNIIVIVNCLIWIWIGYSIKIKFMIISGIIGMLLLIIYYFI</sequence>
<feature type="transmembrane region" description="Helical" evidence="1">
    <location>
        <begin position="54"/>
        <end position="75"/>
    </location>
</feature>
<feature type="transmembrane region" description="Helical" evidence="1">
    <location>
        <begin position="161"/>
        <end position="178"/>
    </location>
</feature>
<feature type="transmembrane region" description="Helical" evidence="1">
    <location>
        <begin position="111"/>
        <end position="129"/>
    </location>
</feature>
<evidence type="ECO:0000313" key="3">
    <source>
        <dbReference type="Proteomes" id="UP001235343"/>
    </source>
</evidence>
<keyword evidence="3" id="KW-1185">Reference proteome</keyword>